<evidence type="ECO:0008006" key="4">
    <source>
        <dbReference type="Google" id="ProtNLM"/>
    </source>
</evidence>
<feature type="signal peptide" evidence="1">
    <location>
        <begin position="1"/>
        <end position="19"/>
    </location>
</feature>
<dbReference type="Proteomes" id="UP000051757">
    <property type="component" value="Unassembled WGS sequence"/>
</dbReference>
<gene>
    <name evidence="2" type="ORF">ARC23_15935</name>
</gene>
<dbReference type="EMBL" id="LLXV01000053">
    <property type="protein sequence ID" value="KRG48897.1"/>
    <property type="molecule type" value="Genomic_DNA"/>
</dbReference>
<keyword evidence="3" id="KW-1185">Reference proteome</keyword>
<feature type="chain" id="PRO_5006391906" description="Secreted protein" evidence="1">
    <location>
        <begin position="20"/>
        <end position="81"/>
    </location>
</feature>
<dbReference type="AlphaFoldDB" id="A0A0R0B5N3"/>
<comment type="caution">
    <text evidence="2">The sequence shown here is derived from an EMBL/GenBank/DDBJ whole genome shotgun (WGS) entry which is preliminary data.</text>
</comment>
<organism evidence="2 3">
    <name type="scientific">Stenotrophomonas beteli</name>
    <dbReference type="NCBI Taxonomy" id="3384461"/>
    <lineage>
        <taxon>Bacteria</taxon>
        <taxon>Pseudomonadati</taxon>
        <taxon>Pseudomonadota</taxon>
        <taxon>Gammaproteobacteria</taxon>
        <taxon>Lysobacterales</taxon>
        <taxon>Lysobacteraceae</taxon>
        <taxon>Stenotrophomonas</taxon>
        <taxon>Stenotrophomonas maltophilia group</taxon>
    </lineage>
</organism>
<reference evidence="2 3" key="1">
    <citation type="journal article" date="2016" name="Front. Microbiol.">
        <title>Genome Sequence of Type Strains of Genus Stenotrophomonas.</title>
        <authorList>
            <person name="Patil P.P."/>
            <person name="Midha S."/>
            <person name="Kumar S."/>
            <person name="Patil P.B."/>
        </authorList>
    </citation>
    <scope>NUCLEOTIDE SEQUENCE [LARGE SCALE GENOMIC DNA]</scope>
    <source>
        <strain evidence="2 3">LMG 978</strain>
    </source>
</reference>
<protein>
    <recommendedName>
        <fullName evidence="4">Secreted protein</fullName>
    </recommendedName>
</protein>
<proteinExistence type="predicted"/>
<keyword evidence="1" id="KW-0732">Signal</keyword>
<sequence>MIRALLIGAILFASTPAWAEPGTTPLQIRLTVVEACSGEAGSSRCPVPQQRSDAPQLPAQVRDLAPPPANEEPVPAVTVIY</sequence>
<evidence type="ECO:0000313" key="3">
    <source>
        <dbReference type="Proteomes" id="UP000051757"/>
    </source>
</evidence>
<evidence type="ECO:0000256" key="1">
    <source>
        <dbReference type="SAM" id="SignalP"/>
    </source>
</evidence>
<accession>A0A0R0B5N3</accession>
<name>A0A0R0B5N3_9GAMM</name>
<evidence type="ECO:0000313" key="2">
    <source>
        <dbReference type="EMBL" id="KRG48897.1"/>
    </source>
</evidence>